<comment type="caution">
    <text evidence="1">The sequence shown here is derived from an EMBL/GenBank/DDBJ whole genome shotgun (WGS) entry which is preliminary data.</text>
</comment>
<evidence type="ECO:0000313" key="2">
    <source>
        <dbReference type="Proteomes" id="UP001150217"/>
    </source>
</evidence>
<dbReference type="EMBL" id="JANVFT010000027">
    <property type="protein sequence ID" value="KAJ4496612.1"/>
    <property type="molecule type" value="Genomic_DNA"/>
</dbReference>
<protein>
    <submittedName>
        <fullName evidence="1">Uncharacterized protein</fullName>
    </submittedName>
</protein>
<feature type="non-terminal residue" evidence="1">
    <location>
        <position position="1"/>
    </location>
</feature>
<reference evidence="1" key="1">
    <citation type="submission" date="2022-08" db="EMBL/GenBank/DDBJ databases">
        <title>A Global Phylogenomic Analysis of the Shiitake Genus Lentinula.</title>
        <authorList>
            <consortium name="DOE Joint Genome Institute"/>
            <person name="Sierra-Patev S."/>
            <person name="Min B."/>
            <person name="Naranjo-Ortiz M."/>
            <person name="Looney B."/>
            <person name="Konkel Z."/>
            <person name="Slot J.C."/>
            <person name="Sakamoto Y."/>
            <person name="Steenwyk J.L."/>
            <person name="Rokas A."/>
            <person name="Carro J."/>
            <person name="Camarero S."/>
            <person name="Ferreira P."/>
            <person name="Molpeceres G."/>
            <person name="Ruiz-Duenas F.J."/>
            <person name="Serrano A."/>
            <person name="Henrissat B."/>
            <person name="Drula E."/>
            <person name="Hughes K.W."/>
            <person name="Mata J.L."/>
            <person name="Ishikawa N.K."/>
            <person name="Vargas-Isla R."/>
            <person name="Ushijima S."/>
            <person name="Smith C.A."/>
            <person name="Ahrendt S."/>
            <person name="Andreopoulos W."/>
            <person name="He G."/>
            <person name="Labutti K."/>
            <person name="Lipzen A."/>
            <person name="Ng V."/>
            <person name="Riley R."/>
            <person name="Sandor L."/>
            <person name="Barry K."/>
            <person name="Martinez A.T."/>
            <person name="Xiao Y."/>
            <person name="Gibbons J.G."/>
            <person name="Terashima K."/>
            <person name="Grigoriev I.V."/>
            <person name="Hibbett D.S."/>
        </authorList>
    </citation>
    <scope>NUCLEOTIDE SEQUENCE</scope>
    <source>
        <strain evidence="1">RHP3577 ss4</strain>
    </source>
</reference>
<gene>
    <name evidence="1" type="ORF">C8R41DRAFT_761715</name>
</gene>
<evidence type="ECO:0000313" key="1">
    <source>
        <dbReference type="EMBL" id="KAJ4496612.1"/>
    </source>
</evidence>
<proteinExistence type="predicted"/>
<sequence length="67" mass="7634">ELAWPIFEHLHSSVLDGFYLVSNTAFPRGPQSIKGRIRAPLKRGEHIPADIAEQEHLLSFNCQLFSF</sequence>
<name>A0ABQ8VJP5_9AGAR</name>
<dbReference type="Proteomes" id="UP001150217">
    <property type="component" value="Unassembled WGS sequence"/>
</dbReference>
<organism evidence="1 2">
    <name type="scientific">Lentinula lateritia</name>
    <dbReference type="NCBI Taxonomy" id="40482"/>
    <lineage>
        <taxon>Eukaryota</taxon>
        <taxon>Fungi</taxon>
        <taxon>Dikarya</taxon>
        <taxon>Basidiomycota</taxon>
        <taxon>Agaricomycotina</taxon>
        <taxon>Agaricomycetes</taxon>
        <taxon>Agaricomycetidae</taxon>
        <taxon>Agaricales</taxon>
        <taxon>Marasmiineae</taxon>
        <taxon>Omphalotaceae</taxon>
        <taxon>Lentinula</taxon>
    </lineage>
</organism>
<accession>A0ABQ8VJP5</accession>
<keyword evidence="2" id="KW-1185">Reference proteome</keyword>